<evidence type="ECO:0000313" key="5">
    <source>
        <dbReference type="EMBL" id="KLU64588.1"/>
    </source>
</evidence>
<dbReference type="GO" id="GO:0051536">
    <property type="term" value="F:iron-sulfur cluster binding"/>
    <property type="evidence" value="ECO:0007669"/>
    <property type="project" value="UniProtKB-KW"/>
</dbReference>
<gene>
    <name evidence="5" type="primary">ndhI_7</name>
    <name evidence="5" type="ORF">DEAC_c35350</name>
</gene>
<dbReference type="EC" id="1.6.5.11" evidence="5"/>
<dbReference type="Pfam" id="PF12838">
    <property type="entry name" value="Fer4_7"/>
    <property type="match status" value="1"/>
</dbReference>
<dbReference type="EMBL" id="LDZY01000013">
    <property type="protein sequence ID" value="KLU64588.1"/>
    <property type="molecule type" value="Genomic_DNA"/>
</dbReference>
<accession>A0A0J1FNP4</accession>
<comment type="caution">
    <text evidence="5">The sequence shown here is derived from an EMBL/GenBank/DDBJ whole genome shotgun (WGS) entry which is preliminary data.</text>
</comment>
<keyword evidence="1" id="KW-0479">Metal-binding</keyword>
<evidence type="ECO:0000256" key="1">
    <source>
        <dbReference type="ARBA" id="ARBA00022723"/>
    </source>
</evidence>
<dbReference type="Proteomes" id="UP000036356">
    <property type="component" value="Unassembled WGS sequence"/>
</dbReference>
<dbReference type="SUPFAM" id="SSF54862">
    <property type="entry name" value="4Fe-4S ferredoxins"/>
    <property type="match status" value="1"/>
</dbReference>
<dbReference type="PROSITE" id="PS51379">
    <property type="entry name" value="4FE4S_FER_2"/>
    <property type="match status" value="2"/>
</dbReference>
<dbReference type="RefSeq" id="WP_047811322.1">
    <property type="nucleotide sequence ID" value="NZ_LDZY01000013.1"/>
</dbReference>
<dbReference type="AlphaFoldDB" id="A0A0J1FNP4"/>
<proteinExistence type="predicted"/>
<dbReference type="InterPro" id="IPR017896">
    <property type="entry name" value="4Fe4S_Fe-S-bd"/>
</dbReference>
<evidence type="ECO:0000256" key="2">
    <source>
        <dbReference type="ARBA" id="ARBA00023004"/>
    </source>
</evidence>
<dbReference type="SUPFAM" id="SSF46548">
    <property type="entry name" value="alpha-helical ferredoxin"/>
    <property type="match status" value="1"/>
</dbReference>
<organism evidence="5 6">
    <name type="scientific">Desulfosporosinus acididurans</name>
    <dbReference type="NCBI Taxonomy" id="476652"/>
    <lineage>
        <taxon>Bacteria</taxon>
        <taxon>Bacillati</taxon>
        <taxon>Bacillota</taxon>
        <taxon>Clostridia</taxon>
        <taxon>Eubacteriales</taxon>
        <taxon>Desulfitobacteriaceae</taxon>
        <taxon>Desulfosporosinus</taxon>
    </lineage>
</organism>
<dbReference type="GO" id="GO:0046872">
    <property type="term" value="F:metal ion binding"/>
    <property type="evidence" value="ECO:0007669"/>
    <property type="project" value="UniProtKB-KW"/>
</dbReference>
<dbReference type="PATRIC" id="fig|476652.3.peg.3728"/>
<protein>
    <submittedName>
        <fullName evidence="5">NAD(P)H-quinone oxidoreductase subunit I, chloroplastic</fullName>
        <ecNumber evidence="5">1.6.5.11</ecNumber>
    </submittedName>
</protein>
<evidence type="ECO:0000259" key="4">
    <source>
        <dbReference type="PROSITE" id="PS51379"/>
    </source>
</evidence>
<reference evidence="5 6" key="1">
    <citation type="submission" date="2015-06" db="EMBL/GenBank/DDBJ databases">
        <title>Draft genome of the moderately acidophilic sulfate reducer Candidatus Desulfosporosinus acididurans strain M1.</title>
        <authorList>
            <person name="Poehlein A."/>
            <person name="Petzsch P."/>
            <person name="Johnson B.D."/>
            <person name="Schloemann M."/>
            <person name="Daniel R."/>
            <person name="Muehling M."/>
        </authorList>
    </citation>
    <scope>NUCLEOTIDE SEQUENCE [LARGE SCALE GENOMIC DNA]</scope>
    <source>
        <strain evidence="5 6">M1</strain>
    </source>
</reference>
<evidence type="ECO:0000256" key="3">
    <source>
        <dbReference type="ARBA" id="ARBA00023014"/>
    </source>
</evidence>
<keyword evidence="5" id="KW-0560">Oxidoreductase</keyword>
<keyword evidence="3" id="KW-0411">Iron-sulfur</keyword>
<sequence length="426" mass="47749">MAHRTLKTGYEQLSERLNRFPQGAPPTEYLFKILKVLMSEKEARIMSKLPIKPFTVQTASEALSMNLKDTEKLLIELASRALLLDIEEPTGVRTFVLPPPMAGFFEFSLMRLNGNSNQRILAELFYQYLNVEEDFVRDLFVTETKLGRIFVNEQALSTVNDLHILDYERSSEIIKKASHIGVGTCYCRHKMSHLGKACDAPLEICMTFGGTAASLIKYGYAREITVSECMNLIEKAYDYNLVQIGENEQEGLPFICNCCGCCCEALLAIKRFGTLNTINTTNFLPEVEEARCKGCGSCVQACPVDALSLESQIKGNNTVLKKVKLDENVCLGCGVCVRNCHHGALKLKHRDKRVITPVNSVHRIVLQSIEQGKLHNLIFDNQALFSHRAMAAILGAILKMPPLKQMMASEQVKSKYLLALIKNYKV</sequence>
<dbReference type="STRING" id="476652.DEAC_c35350"/>
<dbReference type="InterPro" id="IPR017900">
    <property type="entry name" value="4Fe4S_Fe_S_CS"/>
</dbReference>
<keyword evidence="6" id="KW-1185">Reference proteome</keyword>
<evidence type="ECO:0000313" key="6">
    <source>
        <dbReference type="Proteomes" id="UP000036356"/>
    </source>
</evidence>
<dbReference type="PROSITE" id="PS00198">
    <property type="entry name" value="4FE4S_FER_1"/>
    <property type="match status" value="1"/>
</dbReference>
<dbReference type="Gene3D" id="3.30.70.3270">
    <property type="match status" value="1"/>
</dbReference>
<feature type="domain" description="4Fe-4S ferredoxin-type" evidence="4">
    <location>
        <begin position="321"/>
        <end position="350"/>
    </location>
</feature>
<keyword evidence="2" id="KW-0408">Iron</keyword>
<feature type="domain" description="4Fe-4S ferredoxin-type" evidence="4">
    <location>
        <begin position="283"/>
        <end position="312"/>
    </location>
</feature>
<dbReference type="GO" id="GO:0016491">
    <property type="term" value="F:oxidoreductase activity"/>
    <property type="evidence" value="ECO:0007669"/>
    <property type="project" value="UniProtKB-KW"/>
</dbReference>
<name>A0A0J1FNP4_9FIRM</name>